<evidence type="ECO:0000256" key="1">
    <source>
        <dbReference type="ARBA" id="ARBA00004123"/>
    </source>
</evidence>
<dbReference type="Pfam" id="PF03371">
    <property type="entry name" value="PRP38"/>
    <property type="match status" value="1"/>
</dbReference>
<comment type="subcellular location">
    <subcellularLocation>
        <location evidence="1 7">Nucleus</location>
    </subcellularLocation>
</comment>
<gene>
    <name evidence="9" type="ORF">PVAND_010184</name>
</gene>
<feature type="compositionally biased region" description="Basic and acidic residues" evidence="8">
    <location>
        <begin position="288"/>
        <end position="315"/>
    </location>
</feature>
<feature type="compositionally biased region" description="Basic and acidic residues" evidence="8">
    <location>
        <begin position="254"/>
        <end position="269"/>
    </location>
</feature>
<comment type="function">
    <text evidence="7">Required for pre-mRNA splicing.</text>
</comment>
<comment type="caution">
    <text evidence="9">The sequence shown here is derived from an EMBL/GenBank/DDBJ whole genome shotgun (WGS) entry which is preliminary data.</text>
</comment>
<organism evidence="9 10">
    <name type="scientific">Polypedilum vanderplanki</name>
    <name type="common">Sleeping chironomid midge</name>
    <dbReference type="NCBI Taxonomy" id="319348"/>
    <lineage>
        <taxon>Eukaryota</taxon>
        <taxon>Metazoa</taxon>
        <taxon>Ecdysozoa</taxon>
        <taxon>Arthropoda</taxon>
        <taxon>Hexapoda</taxon>
        <taxon>Insecta</taxon>
        <taxon>Pterygota</taxon>
        <taxon>Neoptera</taxon>
        <taxon>Endopterygota</taxon>
        <taxon>Diptera</taxon>
        <taxon>Nematocera</taxon>
        <taxon>Chironomoidea</taxon>
        <taxon>Chironomidae</taxon>
        <taxon>Chironominae</taxon>
        <taxon>Polypedilum</taxon>
        <taxon>Polypedilum</taxon>
    </lineage>
</organism>
<name>A0A9J6CFH2_POLVA</name>
<keyword evidence="10" id="KW-1185">Reference proteome</keyword>
<reference evidence="9" key="1">
    <citation type="submission" date="2021-03" db="EMBL/GenBank/DDBJ databases">
        <title>Chromosome level genome of the anhydrobiotic midge Polypedilum vanderplanki.</title>
        <authorList>
            <person name="Yoshida Y."/>
            <person name="Kikawada T."/>
            <person name="Gusev O."/>
        </authorList>
    </citation>
    <scope>NUCLEOTIDE SEQUENCE</scope>
    <source>
        <strain evidence="9">NIAS01</strain>
        <tissue evidence="9">Whole body or cell culture</tissue>
    </source>
</reference>
<dbReference type="PANTHER" id="PTHR23142">
    <property type="entry name" value="PRE-MRNA-SPLICING FACTOR 38A-RELATED"/>
    <property type="match status" value="1"/>
</dbReference>
<dbReference type="AlphaFoldDB" id="A0A9J6CFH2"/>
<evidence type="ECO:0000256" key="2">
    <source>
        <dbReference type="ARBA" id="ARBA00006164"/>
    </source>
</evidence>
<dbReference type="GO" id="GO:0000398">
    <property type="term" value="P:mRNA splicing, via spliceosome"/>
    <property type="evidence" value="ECO:0007669"/>
    <property type="project" value="UniProtKB-UniRule"/>
</dbReference>
<keyword evidence="3 7" id="KW-0507">mRNA processing</keyword>
<protein>
    <recommendedName>
        <fullName evidence="7">Pre-mRNA-splicing factor 38</fullName>
    </recommendedName>
</protein>
<sequence>MADEQEYSGGKKKNNSLPIYGNHETMNLNNLILTNIQSSVYFKGMLTLFQLKTYHEVIDEIYYQVKHLEPWELNSRKTQGNSGMCGSVRGVGSGGIVSSAFCLLYKLYTLKLTRKQLNGLIKHTDSPYIRALGFMYIRYTQPPADLFGWYEEFLQDEEEIDIKAGGGHILTIGQMCRQFLVKLDWFSTLFPRIPVPIQKSIEQRLNDYDKQNGIVAQPIVSIPQQPERRERSSKEYYRSERRRSRSPIAKRSRSPTERRYRGDFDDDARHSRRSHSREKYSSSKSSKYYRDRSRSRSRERNDRRRYEESRSSRRY</sequence>
<evidence type="ECO:0000256" key="6">
    <source>
        <dbReference type="ARBA" id="ARBA00023242"/>
    </source>
</evidence>
<evidence type="ECO:0000313" key="10">
    <source>
        <dbReference type="Proteomes" id="UP001107558"/>
    </source>
</evidence>
<dbReference type="EMBL" id="JADBJN010000001">
    <property type="protein sequence ID" value="KAG5680693.1"/>
    <property type="molecule type" value="Genomic_DNA"/>
</dbReference>
<proteinExistence type="inferred from homology"/>
<feature type="compositionally biased region" description="Basic residues" evidence="8">
    <location>
        <begin position="240"/>
        <end position="253"/>
    </location>
</feature>
<feature type="region of interest" description="Disordered" evidence="8">
    <location>
        <begin position="223"/>
        <end position="315"/>
    </location>
</feature>
<comment type="similarity">
    <text evidence="2 7">Belongs to the PRP38 family.</text>
</comment>
<evidence type="ECO:0000313" key="9">
    <source>
        <dbReference type="EMBL" id="KAG5680693.1"/>
    </source>
</evidence>
<keyword evidence="6 7" id="KW-0539">Nucleus</keyword>
<dbReference type="OrthoDB" id="3881at2759"/>
<dbReference type="Proteomes" id="UP001107558">
    <property type="component" value="Chromosome 1"/>
</dbReference>
<feature type="compositionally biased region" description="Basic and acidic residues" evidence="8">
    <location>
        <begin position="226"/>
        <end position="239"/>
    </location>
</feature>
<evidence type="ECO:0000256" key="5">
    <source>
        <dbReference type="ARBA" id="ARBA00023187"/>
    </source>
</evidence>
<keyword evidence="4 7" id="KW-0747">Spliceosome</keyword>
<dbReference type="GO" id="GO:0005681">
    <property type="term" value="C:spliceosomal complex"/>
    <property type="evidence" value="ECO:0007669"/>
    <property type="project" value="UniProtKB-KW"/>
</dbReference>
<evidence type="ECO:0000256" key="7">
    <source>
        <dbReference type="RuleBase" id="RU367025"/>
    </source>
</evidence>
<accession>A0A9J6CFH2</accession>
<evidence type="ECO:0000256" key="4">
    <source>
        <dbReference type="ARBA" id="ARBA00022728"/>
    </source>
</evidence>
<keyword evidence="5 7" id="KW-0508">mRNA splicing</keyword>
<evidence type="ECO:0000256" key="8">
    <source>
        <dbReference type="SAM" id="MobiDB-lite"/>
    </source>
</evidence>
<evidence type="ECO:0000256" key="3">
    <source>
        <dbReference type="ARBA" id="ARBA00022664"/>
    </source>
</evidence>
<dbReference type="InterPro" id="IPR005037">
    <property type="entry name" value="PRP38"/>
</dbReference>